<dbReference type="Proteomes" id="UP000324222">
    <property type="component" value="Unassembled WGS sequence"/>
</dbReference>
<accession>A0A5B7DLL3</accession>
<gene>
    <name evidence="1" type="ORF">E2C01_015466</name>
</gene>
<name>A0A5B7DLL3_PORTR</name>
<protein>
    <submittedName>
        <fullName evidence="1">Uncharacterized protein</fullName>
    </submittedName>
</protein>
<sequence length="56" mass="6641">MILKTFLTLPLEGFLITLVGERWQKRVIYTTLQSDTKITYFCHLRGFLSLQYTREG</sequence>
<dbReference type="EMBL" id="VSRR010001090">
    <property type="protein sequence ID" value="MPC22451.1"/>
    <property type="molecule type" value="Genomic_DNA"/>
</dbReference>
<reference evidence="1 2" key="1">
    <citation type="submission" date="2019-05" db="EMBL/GenBank/DDBJ databases">
        <title>Another draft genome of Portunus trituberculatus and its Hox gene families provides insights of decapod evolution.</title>
        <authorList>
            <person name="Jeong J.-H."/>
            <person name="Song I."/>
            <person name="Kim S."/>
            <person name="Choi T."/>
            <person name="Kim D."/>
            <person name="Ryu S."/>
            <person name="Kim W."/>
        </authorList>
    </citation>
    <scope>NUCLEOTIDE SEQUENCE [LARGE SCALE GENOMIC DNA]</scope>
    <source>
        <tissue evidence="1">Muscle</tissue>
    </source>
</reference>
<organism evidence="1 2">
    <name type="scientific">Portunus trituberculatus</name>
    <name type="common">Swimming crab</name>
    <name type="synonym">Neptunus trituberculatus</name>
    <dbReference type="NCBI Taxonomy" id="210409"/>
    <lineage>
        <taxon>Eukaryota</taxon>
        <taxon>Metazoa</taxon>
        <taxon>Ecdysozoa</taxon>
        <taxon>Arthropoda</taxon>
        <taxon>Crustacea</taxon>
        <taxon>Multicrustacea</taxon>
        <taxon>Malacostraca</taxon>
        <taxon>Eumalacostraca</taxon>
        <taxon>Eucarida</taxon>
        <taxon>Decapoda</taxon>
        <taxon>Pleocyemata</taxon>
        <taxon>Brachyura</taxon>
        <taxon>Eubrachyura</taxon>
        <taxon>Portunoidea</taxon>
        <taxon>Portunidae</taxon>
        <taxon>Portuninae</taxon>
        <taxon>Portunus</taxon>
    </lineage>
</organism>
<proteinExistence type="predicted"/>
<comment type="caution">
    <text evidence="1">The sequence shown here is derived from an EMBL/GenBank/DDBJ whole genome shotgun (WGS) entry which is preliminary data.</text>
</comment>
<evidence type="ECO:0000313" key="1">
    <source>
        <dbReference type="EMBL" id="MPC22451.1"/>
    </source>
</evidence>
<keyword evidence="2" id="KW-1185">Reference proteome</keyword>
<dbReference type="AlphaFoldDB" id="A0A5B7DLL3"/>
<evidence type="ECO:0000313" key="2">
    <source>
        <dbReference type="Proteomes" id="UP000324222"/>
    </source>
</evidence>